<dbReference type="Pfam" id="PF01040">
    <property type="entry name" value="UbiA"/>
    <property type="match status" value="1"/>
</dbReference>
<reference evidence="5 6" key="1">
    <citation type="submission" date="2020-07" db="EMBL/GenBank/DDBJ databases">
        <title>Telomere length de novo assembly of all 7 chromosomes of the fungus, Metarhizium brunneum, using a novel assembly pipeline.</title>
        <authorList>
            <person name="Saud z."/>
            <person name="Kortsinoglou A."/>
            <person name="Kouvelis V.N."/>
            <person name="Butt T.M."/>
        </authorList>
    </citation>
    <scope>NUCLEOTIDE SEQUENCE [LARGE SCALE GENOMIC DNA]</scope>
    <source>
        <strain evidence="5 6">4556</strain>
    </source>
</reference>
<dbReference type="PANTHER" id="PTHR42723">
    <property type="entry name" value="CHLOROPHYLL SYNTHASE"/>
    <property type="match status" value="1"/>
</dbReference>
<keyword evidence="6" id="KW-1185">Reference proteome</keyword>
<dbReference type="EMBL" id="CP058936">
    <property type="protein sequence ID" value="QLI71576.1"/>
    <property type="molecule type" value="Genomic_DNA"/>
</dbReference>
<gene>
    <name evidence="5" type="primary">af520_1</name>
    <name evidence="5" type="ORF">G6M90_00g080820</name>
</gene>
<dbReference type="GO" id="GO:0016765">
    <property type="term" value="F:transferase activity, transferring alkyl or aryl (other than methyl) groups"/>
    <property type="evidence" value="ECO:0007669"/>
    <property type="project" value="InterPro"/>
</dbReference>
<name>A0A7D5V032_9HYPO</name>
<evidence type="ECO:0000313" key="5">
    <source>
        <dbReference type="EMBL" id="QLI71576.1"/>
    </source>
</evidence>
<protein>
    <submittedName>
        <fullName evidence="5">Fumagillin beta-trans-bergamotene synthase af520</fullName>
    </submittedName>
</protein>
<dbReference type="OrthoDB" id="434972at2759"/>
<evidence type="ECO:0000256" key="1">
    <source>
        <dbReference type="ARBA" id="ARBA00004141"/>
    </source>
</evidence>
<evidence type="ECO:0000256" key="2">
    <source>
        <dbReference type="ARBA" id="ARBA00022692"/>
    </source>
</evidence>
<comment type="subcellular location">
    <subcellularLocation>
        <location evidence="1">Membrane</location>
        <topology evidence="1">Multi-pass membrane protein</topology>
    </subcellularLocation>
</comment>
<evidence type="ECO:0000256" key="3">
    <source>
        <dbReference type="ARBA" id="ARBA00022989"/>
    </source>
</evidence>
<proteinExistence type="predicted"/>
<keyword evidence="3" id="KW-1133">Transmembrane helix</keyword>
<dbReference type="InterPro" id="IPR050475">
    <property type="entry name" value="Prenyltransferase_related"/>
</dbReference>
<keyword evidence="4" id="KW-0472">Membrane</keyword>
<evidence type="ECO:0000256" key="4">
    <source>
        <dbReference type="ARBA" id="ARBA00023136"/>
    </source>
</evidence>
<accession>A0A7D5V032</accession>
<dbReference type="RefSeq" id="XP_014539434.1">
    <property type="nucleotide sequence ID" value="XM_014683948.1"/>
</dbReference>
<dbReference type="Proteomes" id="UP000510686">
    <property type="component" value="Chromosome 5"/>
</dbReference>
<evidence type="ECO:0000313" key="6">
    <source>
        <dbReference type="Proteomes" id="UP000510686"/>
    </source>
</evidence>
<sequence>MKEKMTQPHSPNTHVLYSPWLLFQLIWEFTQSDVLTFVLPNSAFGILSALAAAGFSIDCPQPNWEQVLFRSPVVVAFNWYSVLLFTLANQRRPESIQEDAINKPWRPVPSNRVQPELVRKAMLVLIPLSKALNYSIGLWQEGLMIQVLTWMYNDLRAGNELIRDAVIAVAYGFFNLASLKIAQGPNCHISTPVYLWILTVSGVILTTMQIQDLKDQEGDRTRLRKTIPLVFGETFSRVTIAAFTCVWTELAVKFWKLGWLDAIATRTIALTLVGRVLTKKGVGEDRNNWKLWCFWTVSLYSMPLISHQ</sequence>
<dbReference type="GeneID" id="26247753"/>
<organism evidence="5 6">
    <name type="scientific">Metarhizium brunneum</name>
    <dbReference type="NCBI Taxonomy" id="500148"/>
    <lineage>
        <taxon>Eukaryota</taxon>
        <taxon>Fungi</taxon>
        <taxon>Dikarya</taxon>
        <taxon>Ascomycota</taxon>
        <taxon>Pezizomycotina</taxon>
        <taxon>Sordariomycetes</taxon>
        <taxon>Hypocreomycetidae</taxon>
        <taxon>Hypocreales</taxon>
        <taxon>Clavicipitaceae</taxon>
        <taxon>Metarhizium</taxon>
    </lineage>
</organism>
<dbReference type="AlphaFoldDB" id="A0A7D5V032"/>
<dbReference type="KEGG" id="mbrn:26247753"/>
<dbReference type="PANTHER" id="PTHR42723:SF1">
    <property type="entry name" value="CHLOROPHYLL SYNTHASE, CHLOROPLASTIC"/>
    <property type="match status" value="1"/>
</dbReference>
<keyword evidence="2" id="KW-0812">Transmembrane</keyword>
<dbReference type="GO" id="GO:0016020">
    <property type="term" value="C:membrane"/>
    <property type="evidence" value="ECO:0007669"/>
    <property type="project" value="UniProtKB-SubCell"/>
</dbReference>
<dbReference type="CDD" id="cd13965">
    <property type="entry name" value="PT_UbiA_3"/>
    <property type="match status" value="1"/>
</dbReference>
<dbReference type="InterPro" id="IPR000537">
    <property type="entry name" value="UbiA_prenyltransferase"/>
</dbReference>